<name>A0A5B9W857_9BACT</name>
<organism evidence="1 2">
    <name type="scientific">Aquisphaera giovannonii</name>
    <dbReference type="NCBI Taxonomy" id="406548"/>
    <lineage>
        <taxon>Bacteria</taxon>
        <taxon>Pseudomonadati</taxon>
        <taxon>Planctomycetota</taxon>
        <taxon>Planctomycetia</taxon>
        <taxon>Isosphaerales</taxon>
        <taxon>Isosphaeraceae</taxon>
        <taxon>Aquisphaera</taxon>
    </lineage>
</organism>
<dbReference type="EMBL" id="CP042997">
    <property type="protein sequence ID" value="QEH36537.1"/>
    <property type="molecule type" value="Genomic_DNA"/>
</dbReference>
<evidence type="ECO:0000313" key="2">
    <source>
        <dbReference type="Proteomes" id="UP000324233"/>
    </source>
</evidence>
<dbReference type="KEGG" id="agv:OJF2_51210"/>
<dbReference type="RefSeq" id="WP_168222033.1">
    <property type="nucleotide sequence ID" value="NZ_CP042997.1"/>
</dbReference>
<reference evidence="1 2" key="1">
    <citation type="submission" date="2019-08" db="EMBL/GenBank/DDBJ databases">
        <title>Deep-cultivation of Planctomycetes and their phenomic and genomic characterization uncovers novel biology.</title>
        <authorList>
            <person name="Wiegand S."/>
            <person name="Jogler M."/>
            <person name="Boedeker C."/>
            <person name="Pinto D."/>
            <person name="Vollmers J."/>
            <person name="Rivas-Marin E."/>
            <person name="Kohn T."/>
            <person name="Peeters S.H."/>
            <person name="Heuer A."/>
            <person name="Rast P."/>
            <person name="Oberbeckmann S."/>
            <person name="Bunk B."/>
            <person name="Jeske O."/>
            <person name="Meyerdierks A."/>
            <person name="Storesund J.E."/>
            <person name="Kallscheuer N."/>
            <person name="Luecker S."/>
            <person name="Lage O.M."/>
            <person name="Pohl T."/>
            <person name="Merkel B.J."/>
            <person name="Hornburger P."/>
            <person name="Mueller R.-W."/>
            <person name="Bruemmer F."/>
            <person name="Labrenz M."/>
            <person name="Spormann A.M."/>
            <person name="Op den Camp H."/>
            <person name="Overmann J."/>
            <person name="Amann R."/>
            <person name="Jetten M.S.M."/>
            <person name="Mascher T."/>
            <person name="Medema M.H."/>
            <person name="Devos D.P."/>
            <person name="Kaster A.-K."/>
            <person name="Ovreas L."/>
            <person name="Rohde M."/>
            <person name="Galperin M.Y."/>
            <person name="Jogler C."/>
        </authorList>
    </citation>
    <scope>NUCLEOTIDE SEQUENCE [LARGE SCALE GENOMIC DNA]</scope>
    <source>
        <strain evidence="1 2">OJF2</strain>
    </source>
</reference>
<sequence>MKIEIWQTVDLKWKIDVITGNRKVLFRSAIAYANRRNALAAAKLLKGQLGKAKIVEVK</sequence>
<keyword evidence="2" id="KW-1185">Reference proteome</keyword>
<dbReference type="AlphaFoldDB" id="A0A5B9W857"/>
<gene>
    <name evidence="1" type="ORF">OJF2_51210</name>
</gene>
<evidence type="ECO:0000313" key="1">
    <source>
        <dbReference type="EMBL" id="QEH36537.1"/>
    </source>
</evidence>
<dbReference type="InterPro" id="IPR036913">
    <property type="entry name" value="YegP-like_sf"/>
</dbReference>
<dbReference type="Proteomes" id="UP000324233">
    <property type="component" value="Chromosome"/>
</dbReference>
<proteinExistence type="predicted"/>
<evidence type="ECO:0008006" key="3">
    <source>
        <dbReference type="Google" id="ProtNLM"/>
    </source>
</evidence>
<accession>A0A5B9W857</accession>
<protein>
    <recommendedName>
        <fullName evidence="3">DUF1508 domain-containing protein</fullName>
    </recommendedName>
</protein>
<dbReference type="SUPFAM" id="SSF160113">
    <property type="entry name" value="YegP-like"/>
    <property type="match status" value="1"/>
</dbReference>